<evidence type="ECO:0008006" key="4">
    <source>
        <dbReference type="Google" id="ProtNLM"/>
    </source>
</evidence>
<dbReference type="AlphaFoldDB" id="A0A0A0HW04"/>
<protein>
    <recommendedName>
        <fullName evidence="4">Phage-like protein</fullName>
    </recommendedName>
</protein>
<evidence type="ECO:0000313" key="2">
    <source>
        <dbReference type="EMBL" id="KGM93354.1"/>
    </source>
</evidence>
<keyword evidence="1" id="KW-1133">Transmembrane helix</keyword>
<keyword evidence="1" id="KW-0812">Transmembrane</keyword>
<organism evidence="2 3">
    <name type="scientific">Clostridium botulinum C/D str. DC5</name>
    <dbReference type="NCBI Taxonomy" id="1443128"/>
    <lineage>
        <taxon>Bacteria</taxon>
        <taxon>Bacillati</taxon>
        <taxon>Bacillota</taxon>
        <taxon>Clostridia</taxon>
        <taxon>Eubacteriales</taxon>
        <taxon>Clostridiaceae</taxon>
        <taxon>Clostridium</taxon>
    </lineage>
</organism>
<gene>
    <name evidence="2" type="ORF">Z955_15385</name>
</gene>
<dbReference type="EMBL" id="JDRY01000170">
    <property type="protein sequence ID" value="KGM93354.1"/>
    <property type="molecule type" value="Genomic_DNA"/>
</dbReference>
<accession>A0A0A0HW04</accession>
<keyword evidence="1" id="KW-0472">Membrane</keyword>
<comment type="caution">
    <text evidence="2">The sequence shown here is derived from an EMBL/GenBank/DDBJ whole genome shotgun (WGS) entry which is preliminary data.</text>
</comment>
<feature type="transmembrane region" description="Helical" evidence="1">
    <location>
        <begin position="6"/>
        <end position="26"/>
    </location>
</feature>
<evidence type="ECO:0000313" key="3">
    <source>
        <dbReference type="Proteomes" id="UP000030014"/>
    </source>
</evidence>
<evidence type="ECO:0000256" key="1">
    <source>
        <dbReference type="SAM" id="Phobius"/>
    </source>
</evidence>
<name>A0A0A0HW04_CLOBO</name>
<proteinExistence type="predicted"/>
<dbReference type="Proteomes" id="UP000030014">
    <property type="component" value="Unassembled WGS sequence"/>
</dbReference>
<reference evidence="2 3" key="1">
    <citation type="submission" date="2014-01" db="EMBL/GenBank/DDBJ databases">
        <title>Plasmidome dynamics in the species complex Clostridium novyi sensu lato converts strains of independent lineages into distinctly different pathogens.</title>
        <authorList>
            <person name="Skarin H."/>
            <person name="Segerman B."/>
        </authorList>
    </citation>
    <scope>NUCLEOTIDE SEQUENCE [LARGE SCALE GENOMIC DNA]</scope>
    <source>
        <strain evidence="2 3">DC5</strain>
    </source>
</reference>
<sequence length="128" mass="14776">MKEQLLNEIIKCIFAIVIMLVGQLTLQIQSFIKKKKALAIQQGKAEVYNNAKYMAEGVYTLLEHNFKDLKKSGEAKKNEMDRILKSHFPSLTDEELDVINKQVWNKLNDNVIKELKTPIVITKEEVTE</sequence>
<dbReference type="RefSeq" id="WP_039260167.1">
    <property type="nucleotide sequence ID" value="NZ_JDRY01000170.1"/>
</dbReference>